<dbReference type="InterPro" id="IPR032710">
    <property type="entry name" value="NTF2-like_dom_sf"/>
</dbReference>
<sequence length="131" mass="14799">MPEPLVVQLAKQLRDAYNSYLADQPQTLGLFTDDVVYRDPRFPAFRGKEALKGYLKQLAGENQALQVKWEFVTIIAEGQQAAVEWVVKTALDVGGKRFEFPGAAFFKMREGKISSYCGYWDTGILQQLSTE</sequence>
<accession>A0A419EN85</accession>
<evidence type="ECO:0000313" key="2">
    <source>
        <dbReference type="EMBL" id="RJP64086.1"/>
    </source>
</evidence>
<proteinExistence type="predicted"/>
<organism evidence="2 3">
    <name type="scientific">Candidatus Abyssobacteria bacterium SURF_17</name>
    <dbReference type="NCBI Taxonomy" id="2093361"/>
    <lineage>
        <taxon>Bacteria</taxon>
        <taxon>Pseudomonadati</taxon>
        <taxon>Candidatus Hydrogenedentota</taxon>
        <taxon>Candidatus Abyssobacteria</taxon>
    </lineage>
</organism>
<reference evidence="2 3" key="1">
    <citation type="journal article" date="2017" name="ISME J.">
        <title>Energy and carbon metabolisms in a deep terrestrial subsurface fluid microbial community.</title>
        <authorList>
            <person name="Momper L."/>
            <person name="Jungbluth S.P."/>
            <person name="Lee M.D."/>
            <person name="Amend J.P."/>
        </authorList>
    </citation>
    <scope>NUCLEOTIDE SEQUENCE [LARGE SCALE GENOMIC DNA]</scope>
    <source>
        <strain evidence="2">SURF_17</strain>
    </source>
</reference>
<gene>
    <name evidence="2" type="ORF">C4532_19885</name>
</gene>
<evidence type="ECO:0000259" key="1">
    <source>
        <dbReference type="Pfam" id="PF12680"/>
    </source>
</evidence>
<name>A0A419EN85_9BACT</name>
<dbReference type="EMBL" id="QZKI01000143">
    <property type="protein sequence ID" value="RJP64086.1"/>
    <property type="molecule type" value="Genomic_DNA"/>
</dbReference>
<feature type="domain" description="SnoaL-like" evidence="1">
    <location>
        <begin position="23"/>
        <end position="115"/>
    </location>
</feature>
<dbReference type="Gene3D" id="3.10.450.50">
    <property type="match status" value="1"/>
</dbReference>
<dbReference type="InterPro" id="IPR037401">
    <property type="entry name" value="SnoaL-like"/>
</dbReference>
<comment type="caution">
    <text evidence="2">The sequence shown here is derived from an EMBL/GenBank/DDBJ whole genome shotgun (WGS) entry which is preliminary data.</text>
</comment>
<dbReference type="Pfam" id="PF12680">
    <property type="entry name" value="SnoaL_2"/>
    <property type="match status" value="1"/>
</dbReference>
<protein>
    <submittedName>
        <fullName evidence="2">Nuclear transport factor 2 family protein</fullName>
    </submittedName>
</protein>
<dbReference type="Proteomes" id="UP000285961">
    <property type="component" value="Unassembled WGS sequence"/>
</dbReference>
<dbReference type="SUPFAM" id="SSF54427">
    <property type="entry name" value="NTF2-like"/>
    <property type="match status" value="1"/>
</dbReference>
<dbReference type="AlphaFoldDB" id="A0A419EN85"/>
<evidence type="ECO:0000313" key="3">
    <source>
        <dbReference type="Proteomes" id="UP000285961"/>
    </source>
</evidence>